<accession>A0A2U2J3N5</accession>
<protein>
    <submittedName>
        <fullName evidence="1">Uncharacterized protein</fullName>
    </submittedName>
</protein>
<organism evidence="1 2">
    <name type="scientific">Allosphingosinicella humi</name>
    <dbReference type="NCBI Taxonomy" id="2068657"/>
    <lineage>
        <taxon>Bacteria</taxon>
        <taxon>Pseudomonadati</taxon>
        <taxon>Pseudomonadota</taxon>
        <taxon>Alphaproteobacteria</taxon>
        <taxon>Sphingomonadales</taxon>
        <taxon>Sphingomonadaceae</taxon>
        <taxon>Allosphingosinicella</taxon>
    </lineage>
</organism>
<gene>
    <name evidence="1" type="ORF">DF286_08785</name>
</gene>
<reference evidence="1 2" key="1">
    <citation type="submission" date="2018-05" db="EMBL/GenBank/DDBJ databases">
        <title>Genome of Sphingosinicella humi QZX222.</title>
        <authorList>
            <person name="Qiao Z."/>
            <person name="Wang G."/>
        </authorList>
    </citation>
    <scope>NUCLEOTIDE SEQUENCE [LARGE SCALE GENOMIC DNA]</scope>
    <source>
        <strain evidence="1 2">QZX222</strain>
    </source>
</reference>
<evidence type="ECO:0000313" key="1">
    <source>
        <dbReference type="EMBL" id="PWG02953.1"/>
    </source>
</evidence>
<keyword evidence="2" id="KW-1185">Reference proteome</keyword>
<proteinExistence type="predicted"/>
<dbReference type="EMBL" id="QFFF01000001">
    <property type="protein sequence ID" value="PWG02953.1"/>
    <property type="molecule type" value="Genomic_DNA"/>
</dbReference>
<dbReference type="Proteomes" id="UP000245916">
    <property type="component" value="Unassembled WGS sequence"/>
</dbReference>
<evidence type="ECO:0000313" key="2">
    <source>
        <dbReference type="Proteomes" id="UP000245916"/>
    </source>
</evidence>
<name>A0A2U2J3N5_9SPHN</name>
<comment type="caution">
    <text evidence="1">The sequence shown here is derived from an EMBL/GenBank/DDBJ whole genome shotgun (WGS) entry which is preliminary data.</text>
</comment>
<sequence>MLAACGDASDEAELANLDAQIAGNDADPALTSALEDQIMVDPTLSQQSNGNAVRPPETPMTAQYPVAAEDADAARTGRGLMSAPAPTRADHVQFSELRQDMAGRRGVACGERFDHDPAWASRLPAAFAVYPGARLTDAAGNDQGDCRVRVATFVADAPWQRVLDWYHTSAVRAGYSSEHQVRGADHILGGANERTGGAFYLIVTPKGGGSDVAIIANNGR</sequence>
<dbReference type="AlphaFoldDB" id="A0A2U2J3N5"/>